<reference evidence="3" key="1">
    <citation type="submission" date="2016-06" db="UniProtKB">
        <authorList>
            <consortium name="WormBaseParasite"/>
        </authorList>
    </citation>
    <scope>IDENTIFICATION</scope>
</reference>
<protein>
    <submittedName>
        <fullName evidence="1 3">Uncharacterized protein</fullName>
    </submittedName>
</protein>
<sequence length="60" mass="7037">MYWTRPFQNTVRDTASHYPTVRDLQENKISEVRKDDLSGLSHLKILLVAFLSASKRSFIR</sequence>
<accession>A0A183CUP2</accession>
<evidence type="ECO:0000313" key="1">
    <source>
        <dbReference type="EMBL" id="VDK27572.1"/>
    </source>
</evidence>
<reference evidence="1 2" key="2">
    <citation type="submission" date="2018-11" db="EMBL/GenBank/DDBJ databases">
        <authorList>
            <consortium name="Pathogen Informatics"/>
        </authorList>
    </citation>
    <scope>NUCLEOTIDE SEQUENCE [LARGE SCALE GENOMIC DNA]</scope>
</reference>
<gene>
    <name evidence="1" type="ORF">GPUH_LOCUS183</name>
</gene>
<dbReference type="AlphaFoldDB" id="A0A183CUP2"/>
<name>A0A183CUP2_9BILA</name>
<evidence type="ECO:0000313" key="2">
    <source>
        <dbReference type="Proteomes" id="UP000271098"/>
    </source>
</evidence>
<organism evidence="3">
    <name type="scientific">Gongylonema pulchrum</name>
    <dbReference type="NCBI Taxonomy" id="637853"/>
    <lineage>
        <taxon>Eukaryota</taxon>
        <taxon>Metazoa</taxon>
        <taxon>Ecdysozoa</taxon>
        <taxon>Nematoda</taxon>
        <taxon>Chromadorea</taxon>
        <taxon>Rhabditida</taxon>
        <taxon>Spirurina</taxon>
        <taxon>Spiruromorpha</taxon>
        <taxon>Spiruroidea</taxon>
        <taxon>Gongylonematidae</taxon>
        <taxon>Gongylonema</taxon>
    </lineage>
</organism>
<proteinExistence type="predicted"/>
<dbReference type="EMBL" id="UYRT01000138">
    <property type="protein sequence ID" value="VDK27572.1"/>
    <property type="molecule type" value="Genomic_DNA"/>
</dbReference>
<dbReference type="WBParaSite" id="GPUH_0000018201-mRNA-1">
    <property type="protein sequence ID" value="GPUH_0000018201-mRNA-1"/>
    <property type="gene ID" value="GPUH_0000018201"/>
</dbReference>
<dbReference type="OrthoDB" id="5867243at2759"/>
<evidence type="ECO:0000313" key="3">
    <source>
        <dbReference type="WBParaSite" id="GPUH_0000018201-mRNA-1"/>
    </source>
</evidence>
<keyword evidence="2" id="KW-1185">Reference proteome</keyword>
<dbReference type="Proteomes" id="UP000271098">
    <property type="component" value="Unassembled WGS sequence"/>
</dbReference>